<keyword evidence="3" id="KW-1185">Reference proteome</keyword>
<evidence type="ECO:0000259" key="1">
    <source>
        <dbReference type="SMART" id="SM00577"/>
    </source>
</evidence>
<sequence length="144" mass="17078">MEYHIALDVDDTLLAGPESTLRPHLEDFLKFCVENFATVSLLTLSRESECRRKLGELYKYITQHIYAFPRKENNFCTDKDLRWVHHDISKVIMVEDPLAEMLNVNWQEQGKSYIVVPPFDYNKPQDDNELLRVMEVIKERLDLF</sequence>
<dbReference type="InterPro" id="IPR036412">
    <property type="entry name" value="HAD-like_sf"/>
</dbReference>
<proteinExistence type="predicted"/>
<dbReference type="Pfam" id="PF03031">
    <property type="entry name" value="NIF"/>
    <property type="match status" value="1"/>
</dbReference>
<evidence type="ECO:0000313" key="2">
    <source>
        <dbReference type="EMBL" id="BBM86083.1"/>
    </source>
</evidence>
<dbReference type="AlphaFoldDB" id="A0A5S9IQ73"/>
<organism evidence="2 3">
    <name type="scientific">Uabimicrobium amorphum</name>
    <dbReference type="NCBI Taxonomy" id="2596890"/>
    <lineage>
        <taxon>Bacteria</taxon>
        <taxon>Pseudomonadati</taxon>
        <taxon>Planctomycetota</taxon>
        <taxon>Candidatus Uabimicrobiia</taxon>
        <taxon>Candidatus Uabimicrobiales</taxon>
        <taxon>Candidatus Uabimicrobiaceae</taxon>
        <taxon>Candidatus Uabimicrobium</taxon>
    </lineage>
</organism>
<evidence type="ECO:0000313" key="3">
    <source>
        <dbReference type="Proteomes" id="UP000326354"/>
    </source>
</evidence>
<dbReference type="Gene3D" id="3.40.50.1000">
    <property type="entry name" value="HAD superfamily/HAD-like"/>
    <property type="match status" value="1"/>
</dbReference>
<protein>
    <recommendedName>
        <fullName evidence="1">FCP1 homology domain-containing protein</fullName>
    </recommendedName>
</protein>
<dbReference type="InterPro" id="IPR023214">
    <property type="entry name" value="HAD_sf"/>
</dbReference>
<dbReference type="InterPro" id="IPR004274">
    <property type="entry name" value="FCP1_dom"/>
</dbReference>
<dbReference type="EMBL" id="AP019860">
    <property type="protein sequence ID" value="BBM86083.1"/>
    <property type="molecule type" value="Genomic_DNA"/>
</dbReference>
<name>A0A5S9IQ73_UABAM</name>
<dbReference type="Proteomes" id="UP000326354">
    <property type="component" value="Chromosome"/>
</dbReference>
<gene>
    <name evidence="2" type="ORF">UABAM_04469</name>
</gene>
<reference evidence="2 3" key="1">
    <citation type="submission" date="2019-08" db="EMBL/GenBank/DDBJ databases">
        <title>Complete genome sequence of Candidatus Uab amorphum.</title>
        <authorList>
            <person name="Shiratori T."/>
            <person name="Suzuki S."/>
            <person name="Kakizawa Y."/>
            <person name="Ishida K."/>
        </authorList>
    </citation>
    <scope>NUCLEOTIDE SEQUENCE [LARGE SCALE GENOMIC DNA]</scope>
    <source>
        <strain evidence="2 3">SRT547</strain>
    </source>
</reference>
<dbReference type="KEGG" id="uam:UABAM_04469"/>
<feature type="domain" description="FCP1 homology" evidence="1">
    <location>
        <begin position="1"/>
        <end position="126"/>
    </location>
</feature>
<dbReference type="SMART" id="SM00577">
    <property type="entry name" value="CPDc"/>
    <property type="match status" value="1"/>
</dbReference>
<dbReference type="SUPFAM" id="SSF56784">
    <property type="entry name" value="HAD-like"/>
    <property type="match status" value="1"/>
</dbReference>
<accession>A0A5S9IQ73</accession>
<dbReference type="RefSeq" id="WP_151970161.1">
    <property type="nucleotide sequence ID" value="NZ_AP019860.1"/>
</dbReference>